<name>A0ABT6BYT0_9ACTN</name>
<dbReference type="EMBL" id="JAKJLQ010000017">
    <property type="protein sequence ID" value="MDF6103116.1"/>
    <property type="molecule type" value="Genomic_DNA"/>
</dbReference>
<evidence type="ECO:0000313" key="2">
    <source>
        <dbReference type="EMBL" id="MDF6103116.1"/>
    </source>
</evidence>
<dbReference type="RefSeq" id="WP_277244403.1">
    <property type="nucleotide sequence ID" value="NZ_JAKJLQ010000017.1"/>
</dbReference>
<evidence type="ECO:0000313" key="3">
    <source>
        <dbReference type="Proteomes" id="UP001152308"/>
    </source>
</evidence>
<reference evidence="2" key="1">
    <citation type="journal article" date="2022" name="Data Brief">
        <title>Draft genome sequence data of Gordonia hongkongensis strain EUFUS-Z928 isolated from the octocoral Eunicea fusca.</title>
        <authorList>
            <person name="Sanchez-Suarez J."/>
            <person name="Diaz L."/>
            <person name="Melo-Bolivar J."/>
            <person name="Villamil L."/>
        </authorList>
    </citation>
    <scope>NUCLEOTIDE SEQUENCE</scope>
    <source>
        <strain evidence="2">EUFUS-Z928</strain>
    </source>
</reference>
<feature type="region of interest" description="Disordered" evidence="1">
    <location>
        <begin position="1"/>
        <end position="32"/>
    </location>
</feature>
<feature type="compositionally biased region" description="Polar residues" evidence="1">
    <location>
        <begin position="1"/>
        <end position="15"/>
    </location>
</feature>
<gene>
    <name evidence="2" type="ORF">L2299_18885</name>
</gene>
<evidence type="ECO:0000256" key="1">
    <source>
        <dbReference type="SAM" id="MobiDB-lite"/>
    </source>
</evidence>
<dbReference type="Proteomes" id="UP001152308">
    <property type="component" value="Unassembled WGS sequence"/>
</dbReference>
<organism evidence="2 3">
    <name type="scientific">Gordonia hongkongensis</name>
    <dbReference type="NCBI Taxonomy" id="1701090"/>
    <lineage>
        <taxon>Bacteria</taxon>
        <taxon>Bacillati</taxon>
        <taxon>Actinomycetota</taxon>
        <taxon>Actinomycetes</taxon>
        <taxon>Mycobacteriales</taxon>
        <taxon>Gordoniaceae</taxon>
        <taxon>Gordonia</taxon>
    </lineage>
</organism>
<sequence length="324" mass="36112">MTQETPPIATGQLSEDSPCEPNEPNLDPNDPRTQLQARLRTVLVGLPAFFEFDNHIAGVEATDLHALNTLLGAAIEGQVVKALNQQRALWDPDDEWLGYTFERQSQRFPDVLLTKKGGDGGPDIALGVELKGWFLLAKEGEPSFRFGTTPAACADHDLLVVVPWYLDNVLSGSPSAAEPFVVSARWAAEYRNYYWEHTRKVRGSNVDRTVRHPKGAHPYPTKDELTLDVPGYDGGGNFGRVARVSGLMDDFVKQSNDLEVLGISVGDWNWFLRIHSDQADPAEVRAQLFQQLRQRQTLLSKEKVDRLKPLIQALVDAWDDADLS</sequence>
<feature type="compositionally biased region" description="Low complexity" evidence="1">
    <location>
        <begin position="19"/>
        <end position="28"/>
    </location>
</feature>
<accession>A0ABT6BYT0</accession>
<comment type="caution">
    <text evidence="2">The sequence shown here is derived from an EMBL/GenBank/DDBJ whole genome shotgun (WGS) entry which is preliminary data.</text>
</comment>
<keyword evidence="3" id="KW-1185">Reference proteome</keyword>
<proteinExistence type="predicted"/>
<protein>
    <submittedName>
        <fullName evidence="2">Uncharacterized protein</fullName>
    </submittedName>
</protein>
<reference evidence="2" key="2">
    <citation type="submission" date="2022-01" db="EMBL/GenBank/DDBJ databases">
        <authorList>
            <person name="Sanchez-Suarez J."/>
            <person name="Villamil L."/>
            <person name="Diaz L.E."/>
        </authorList>
    </citation>
    <scope>NUCLEOTIDE SEQUENCE</scope>
    <source>
        <strain evidence="2">EUFUS-Z928</strain>
    </source>
</reference>